<name>A0A5B8HXI0_9VIRU</name>
<dbReference type="EMBL" id="MK250085">
    <property type="protein sequence ID" value="QDY51920.1"/>
    <property type="molecule type" value="Genomic_DNA"/>
</dbReference>
<dbReference type="InterPro" id="IPR011205">
    <property type="entry name" value="UCP015417_vWA"/>
</dbReference>
<sequence length="769" mass="87703">MTNSIHSTTKQFAQALQGLVNPAMVVGEKGTPMYESTGQESMDWHLSINQSTPVEDIVLYLEKVLITRDPRQISDLVIAIINKRHPRHGEGCKATGIESLLQLYEQGYKQLVIKILEFIPEFGCFKDYWKLISLISKRQVDSVDERFFNFYHPLIESIIKYFWMYVDQDVSHYEDWKVKYEGLGEEEQNEKMGELRAKLSNAGKWAPREKSADATIPWYEAVYHKLSDPEDHEALIKLQTKSSLTEEEIKQKEALESKLTVKRFQKQGVRNLLIRYKFHRNKKTFDVLPSIRPFYQKQTRKTFSLLNRLCDVCEVKTCSGRWSELNPATAPSVFTMKQRKAWLNEKPKANLEPYQKETGNRFPEDQDRIDARQILIEGLSKVKGGVLAPYQFVEKIMKGKFTDGDAELLVLEAQWKALVRETRVKIKEFIKELRLKKVIELEESGITEGEEHREAVELAEAEVQDSDLVNVLAMIDVSPSMDAAAAEGITCMMLSISLGIMASELNTGPFKHMALSFSSEPHLFHFVHSSGREFTLLEKIRTIQGSMGYTTDLNKAMKLVADTARKNGVPLGELPQLLILSDEQFDTQVIGIRAYWGTPPVSGDESVGKWETSFDNITQIFLSHGYTEPPQINYWNLNARYNDTKTHGYQAQADRKGVSMLQGWNNASFKMVMAGQEVVTVAASKEHTAPGGAPAKKSAWDDFRAMIDQDCYVWVKELMSQSTEECLADYTFTLEPDDSREMKTLHLLRNGPDDMASEFDVVEECEVTP</sequence>
<accession>A0A5B8HXI0</accession>
<reference evidence="2" key="1">
    <citation type="submission" date="2018-11" db="EMBL/GenBank/DDBJ databases">
        <title>A distinct lineage of giant viruses engineers rhodopsin photosystems in predatory marine eukaryotes.</title>
        <authorList>
            <person name="Needham D.M."/>
            <person name="Yoshizawa S."/>
            <person name="Hosaka T."/>
            <person name="Poirier C."/>
            <person name="Choi C.-J."/>
            <person name="Hehenberger E."/>
            <person name="Irwin N.A.T."/>
            <person name="Wilken S."/>
            <person name="Yung C.-M."/>
            <person name="Bachy C."/>
            <person name="Kurihara R."/>
            <person name="Nakajima Y."/>
            <person name="Kojima K."/>
            <person name="Kimura-Someya T."/>
            <person name="Leonard G."/>
            <person name="Malmstrom R.R."/>
            <person name="Mende D."/>
            <person name="Olson D.K."/>
            <person name="Sudo Y."/>
            <person name="Sudek S."/>
            <person name="Richards T.A."/>
            <person name="DeLong E.F."/>
            <person name="Keeling P.J."/>
            <person name="Santoro A.E."/>
            <person name="Shirouzu M."/>
            <person name="Iwasaki W."/>
            <person name="Worden A.Z."/>
        </authorList>
    </citation>
    <scope>NUCLEOTIDE SEQUENCE</scope>
</reference>
<dbReference type="InterPro" id="IPR056690">
    <property type="entry name" value="DUF7788"/>
</dbReference>
<feature type="domain" description="DUF7788" evidence="1">
    <location>
        <begin position="470"/>
        <end position="682"/>
    </location>
</feature>
<organism evidence="2">
    <name type="scientific">Mimiviridae sp. ChoanoV1</name>
    <dbReference type="NCBI Taxonomy" id="2596887"/>
    <lineage>
        <taxon>Viruses</taxon>
        <taxon>Varidnaviria</taxon>
        <taxon>Bamfordvirae</taxon>
        <taxon>Nucleocytoviricota</taxon>
        <taxon>Megaviricetes</taxon>
        <taxon>Imitervirales</taxon>
        <taxon>Schizomimiviridae</taxon>
    </lineage>
</organism>
<dbReference type="Pfam" id="PF25043">
    <property type="entry name" value="DUF7788"/>
    <property type="match status" value="1"/>
</dbReference>
<dbReference type="PANTHER" id="PTHR31373:SF27">
    <property type="entry name" value="TROVE DOMAIN-CONTAINING PROTEIN"/>
    <property type="match status" value="1"/>
</dbReference>
<dbReference type="PANTHER" id="PTHR31373">
    <property type="entry name" value="OS06G0652100 PROTEIN"/>
    <property type="match status" value="1"/>
</dbReference>
<protein>
    <recommendedName>
        <fullName evidence="1">DUF7788 domain-containing protein</fullName>
    </recommendedName>
</protein>
<gene>
    <name evidence="2" type="ORF">1_305</name>
</gene>
<proteinExistence type="predicted"/>
<evidence type="ECO:0000259" key="1">
    <source>
        <dbReference type="Pfam" id="PF25043"/>
    </source>
</evidence>
<evidence type="ECO:0000313" key="2">
    <source>
        <dbReference type="EMBL" id="QDY51920.1"/>
    </source>
</evidence>